<dbReference type="OrthoDB" id="40214at10239"/>
<gene>
    <name evidence="1" type="primary">z186R</name>
    <name evidence="1" type="ORF">ATCV1_z186R</name>
</gene>
<organism evidence="1 2">
    <name type="scientific">Chlorovirus heliozoae</name>
    <dbReference type="NCBI Taxonomy" id="322019"/>
    <lineage>
        <taxon>Viruses</taxon>
        <taxon>Varidnaviria</taxon>
        <taxon>Bamfordvirae</taxon>
        <taxon>Nucleocytoviricota</taxon>
        <taxon>Megaviricetes</taxon>
        <taxon>Algavirales</taxon>
        <taxon>Phycodnaviridae</taxon>
        <taxon>Chlorovirus</taxon>
    </lineage>
</organism>
<name>A7K8E6_9PHYC</name>
<protein>
    <submittedName>
        <fullName evidence="1">Uncharacterized protein z186R</fullName>
    </submittedName>
</protein>
<evidence type="ECO:0000313" key="2">
    <source>
        <dbReference type="Proteomes" id="UP000202420"/>
    </source>
</evidence>
<evidence type="ECO:0000313" key="1">
    <source>
        <dbReference type="EMBL" id="ABT16320.1"/>
    </source>
</evidence>
<dbReference type="Proteomes" id="UP000202420">
    <property type="component" value="Segment"/>
</dbReference>
<dbReference type="GeneID" id="5470319"/>
<accession>A7K8E6</accession>
<reference evidence="1 2" key="1">
    <citation type="submission" date="2006-09" db="EMBL/GenBank/DDBJ databases">
        <title>Sequence and annotation of the 288-kb ATCV-1 virus that infects an endosymbiotic Chlorella strain of the heliozoon Acanthocystis turfacea.</title>
        <authorList>
            <person name="Fitzgerald L.A."/>
            <person name="Graves M.V."/>
            <person name="Li X."/>
            <person name="Pfitzner A.J.P."/>
            <person name="Hartigan J."/>
            <person name="Van Etten J.L."/>
        </authorList>
    </citation>
    <scope>NUCLEOTIDE SEQUENCE [LARGE SCALE GENOMIC DNA]</scope>
    <source>
        <strain evidence="1 2">ATCV-1</strain>
    </source>
</reference>
<dbReference type="EMBL" id="EF101928">
    <property type="protein sequence ID" value="ABT16320.1"/>
    <property type="molecule type" value="Genomic_DNA"/>
</dbReference>
<sequence length="216" mass="24122">MTQLCSITCPFGRKYDDYISFLSRNPRNTGKRGAVLTPCEKYLNFTILPMMLSRRFQRSSRVSLSNPVPMPNRMPFHSTSSAPSISRSILPSLWLVLRMSPSSFIFLSLTFVCNADTPITTASSSSNCLIFTRICSFSVERPNLYFPPALRTITPSNPWSRHHCSNTLSSSAVSIFLGISGTMVTRLSLRISGRESTNFFMSAMRSRYPLSGSSLT</sequence>
<proteinExistence type="predicted"/>
<keyword evidence="2" id="KW-1185">Reference proteome</keyword>
<dbReference type="KEGG" id="vg:5470319"/>
<dbReference type="RefSeq" id="YP_001426667.1">
    <property type="nucleotide sequence ID" value="NC_008724.1"/>
</dbReference>